<feature type="compositionally biased region" description="Low complexity" evidence="1">
    <location>
        <begin position="139"/>
        <end position="150"/>
    </location>
</feature>
<dbReference type="PROSITE" id="PS51450">
    <property type="entry name" value="LRR"/>
    <property type="match status" value="1"/>
</dbReference>
<evidence type="ECO:0000313" key="2">
    <source>
        <dbReference type="EMBL" id="CED82965.1"/>
    </source>
</evidence>
<dbReference type="Gene3D" id="3.80.10.10">
    <property type="entry name" value="Ribonuclease Inhibitor"/>
    <property type="match status" value="1"/>
</dbReference>
<feature type="compositionally biased region" description="Polar residues" evidence="1">
    <location>
        <begin position="129"/>
        <end position="138"/>
    </location>
</feature>
<dbReference type="SUPFAM" id="SSF52058">
    <property type="entry name" value="L domain-like"/>
    <property type="match status" value="1"/>
</dbReference>
<feature type="compositionally biased region" description="Low complexity" evidence="1">
    <location>
        <begin position="236"/>
        <end position="254"/>
    </location>
</feature>
<proteinExistence type="predicted"/>
<dbReference type="EMBL" id="LN483142">
    <property type="protein sequence ID" value="CED82965.1"/>
    <property type="molecule type" value="Genomic_DNA"/>
</dbReference>
<feature type="compositionally biased region" description="Basic and acidic residues" evidence="1">
    <location>
        <begin position="158"/>
        <end position="170"/>
    </location>
</feature>
<feature type="region of interest" description="Disordered" evidence="1">
    <location>
        <begin position="225"/>
        <end position="270"/>
    </location>
</feature>
<organism evidence="2">
    <name type="scientific">Phaffia rhodozyma</name>
    <name type="common">Yeast</name>
    <name type="synonym">Xanthophyllomyces dendrorhous</name>
    <dbReference type="NCBI Taxonomy" id="264483"/>
    <lineage>
        <taxon>Eukaryota</taxon>
        <taxon>Fungi</taxon>
        <taxon>Dikarya</taxon>
        <taxon>Basidiomycota</taxon>
        <taxon>Agaricomycotina</taxon>
        <taxon>Tremellomycetes</taxon>
        <taxon>Cystofilobasidiales</taxon>
        <taxon>Mrakiaceae</taxon>
        <taxon>Phaffia</taxon>
    </lineage>
</organism>
<dbReference type="AlphaFoldDB" id="A0A0F7SR31"/>
<feature type="compositionally biased region" description="Polar residues" evidence="1">
    <location>
        <begin position="321"/>
        <end position="331"/>
    </location>
</feature>
<sequence length="916" mass="100622">MTAAGFFSKRPVDSMDPSLSNTIEPEPTQTNLPSFPPALINELCSTIFSLSLSVSPQLSSIDPRPSPNDEQLTRNTLLALALVSKEFYYTSRPWLWRTLRICRPRGWVGIVDKISGSDQVDMFTGADGNFSTGPNQEALSRSSTSSSLTRGKQPMIRASDDQAESDRQDQEPSPSSSGFSVFSAPPLPGISDRPHLSLERRSHSIERTQIYIDAQASALKKSVSLRSTSRSYHQTSRSPLSSNSNSPERGPRSSSARRPRRPEASTSTSFSVFLPHDRVVSESSSSICSGMPESNSYSSIATTSTSATSVATEDTEPADQLTIQQTGSWRGQSPERVGRSRFKLNIASSSLRASSLDHHLAETIVEDQYYPIPVPHPTPLVPVSICYPTSPVPSISSDENPWGRPEHLDLAVDDPLAEGHHPWEAEEEEPHTEAEFQHVLNEAGLPVRLISFASFRTTGLRRSLEDGITGKYVTPDRLGLVLRGFGNLESFGASEYMDSALTLPNLISLLFRGANPLPPVLAQDPEWRHLTLFRPLVALDLTGVNSRVFETALRNFVATFLTQEVEEVDPSDLDPEHRLSLHSCKFISSHDLLLFLPSLVNLTHLDLSYTRITSLKEIEGLKLKAISLSRCTKLDGDQLLQFLLHPARAELEDLNLYGSMSFPSPLSALQLLEVLQESPAFHSKKLRYLDISSSKLTTDHLAVFPEQPSLVSLGLSHMPTLPLRDITAFLKLKAFNVEVLTLTNTSPEITRPPNVAASMVAVHALLINPLTAPPFSFSLPSPDDPPPPAPGKLRVIELTTNLLRSLSHAKGAAWRVIRSNGSRGWYCDISAGWVSDSVLPPTAFPAFPTESEAPRFQRNIKPEHPWRKWLAMLAESNGKVDSAIGFHSRKIEVLKGEGLLGREDGLYGGFAFGFDG</sequence>
<evidence type="ECO:0000256" key="1">
    <source>
        <dbReference type="SAM" id="MobiDB-lite"/>
    </source>
</evidence>
<name>A0A0F7SR31_PHARH</name>
<feature type="compositionally biased region" description="Low complexity" evidence="1">
    <location>
        <begin position="172"/>
        <end position="184"/>
    </location>
</feature>
<protein>
    <submittedName>
        <fullName evidence="2">Leucine-rich repeat</fullName>
    </submittedName>
</protein>
<reference evidence="2" key="1">
    <citation type="submission" date="2014-08" db="EMBL/GenBank/DDBJ databases">
        <authorList>
            <person name="Sharma Rahul"/>
            <person name="Thines Marco"/>
        </authorList>
    </citation>
    <scope>NUCLEOTIDE SEQUENCE</scope>
</reference>
<feature type="region of interest" description="Disordered" evidence="1">
    <location>
        <begin position="125"/>
        <end position="194"/>
    </location>
</feature>
<feature type="region of interest" description="Disordered" evidence="1">
    <location>
        <begin position="1"/>
        <end position="31"/>
    </location>
</feature>
<dbReference type="InterPro" id="IPR001611">
    <property type="entry name" value="Leu-rich_rpt"/>
</dbReference>
<accession>A0A0F7SR31</accession>
<dbReference type="InterPro" id="IPR032675">
    <property type="entry name" value="LRR_dom_sf"/>
</dbReference>
<feature type="compositionally biased region" description="Polar residues" evidence="1">
    <location>
        <begin position="225"/>
        <end position="235"/>
    </location>
</feature>
<feature type="compositionally biased region" description="Polar residues" evidence="1">
    <location>
        <begin position="17"/>
        <end position="31"/>
    </location>
</feature>
<feature type="region of interest" description="Disordered" evidence="1">
    <location>
        <begin position="308"/>
        <end position="336"/>
    </location>
</feature>